<feature type="non-terminal residue" evidence="1">
    <location>
        <position position="1"/>
    </location>
</feature>
<accession>A0A7R9AKD8</accession>
<dbReference type="Proteomes" id="UP000677054">
    <property type="component" value="Unassembled WGS sequence"/>
</dbReference>
<dbReference type="OrthoDB" id="823504at2759"/>
<sequence>PSDRFQVQYKNSGLEIERSGYFTGYDSEVQPGIGNSIASSVAAFLAPIFPSTLAILNQTTGARNEIPWDDLRDSNDLDLLLDGLLASRASDVGSSFGGKGGCPSR</sequence>
<name>A0A7R9AKD8_9CRUS</name>
<feature type="non-terminal residue" evidence="1">
    <location>
        <position position="105"/>
    </location>
</feature>
<gene>
    <name evidence="1" type="ORF">DSTB1V02_LOCUS15118</name>
</gene>
<keyword evidence="2" id="KW-1185">Reference proteome</keyword>
<dbReference type="EMBL" id="CAJPEV010024681">
    <property type="protein sequence ID" value="CAG0908526.1"/>
    <property type="molecule type" value="Genomic_DNA"/>
</dbReference>
<reference evidence="1" key="1">
    <citation type="submission" date="2020-11" db="EMBL/GenBank/DDBJ databases">
        <authorList>
            <person name="Tran Van P."/>
        </authorList>
    </citation>
    <scope>NUCLEOTIDE SEQUENCE</scope>
</reference>
<protein>
    <submittedName>
        <fullName evidence="1">Uncharacterized protein</fullName>
    </submittedName>
</protein>
<proteinExistence type="predicted"/>
<dbReference type="AlphaFoldDB" id="A0A7R9AKD8"/>
<evidence type="ECO:0000313" key="2">
    <source>
        <dbReference type="Proteomes" id="UP000677054"/>
    </source>
</evidence>
<evidence type="ECO:0000313" key="1">
    <source>
        <dbReference type="EMBL" id="CAD7255373.1"/>
    </source>
</evidence>
<organism evidence="1">
    <name type="scientific">Darwinula stevensoni</name>
    <dbReference type="NCBI Taxonomy" id="69355"/>
    <lineage>
        <taxon>Eukaryota</taxon>
        <taxon>Metazoa</taxon>
        <taxon>Ecdysozoa</taxon>
        <taxon>Arthropoda</taxon>
        <taxon>Crustacea</taxon>
        <taxon>Oligostraca</taxon>
        <taxon>Ostracoda</taxon>
        <taxon>Podocopa</taxon>
        <taxon>Podocopida</taxon>
        <taxon>Darwinulocopina</taxon>
        <taxon>Darwinuloidea</taxon>
        <taxon>Darwinulidae</taxon>
        <taxon>Darwinula</taxon>
    </lineage>
</organism>
<dbReference type="EMBL" id="LR924199">
    <property type="protein sequence ID" value="CAD7255373.1"/>
    <property type="molecule type" value="Genomic_DNA"/>
</dbReference>